<dbReference type="KEGG" id="mpro:BJP34_12510"/>
<protein>
    <recommendedName>
        <fullName evidence="4">DUF1822 domain-containing protein</fullName>
    </recommendedName>
</protein>
<dbReference type="RefSeq" id="WP_070392631.1">
    <property type="nucleotide sequence ID" value="NZ_CP017599.1"/>
</dbReference>
<dbReference type="AlphaFoldDB" id="A0A1D8TRH6"/>
<organism evidence="2 3">
    <name type="scientific">Moorena producens PAL-8-15-08-1</name>
    <dbReference type="NCBI Taxonomy" id="1458985"/>
    <lineage>
        <taxon>Bacteria</taxon>
        <taxon>Bacillati</taxon>
        <taxon>Cyanobacteriota</taxon>
        <taxon>Cyanophyceae</taxon>
        <taxon>Coleofasciculales</taxon>
        <taxon>Coleofasciculaceae</taxon>
        <taxon>Moorena</taxon>
    </lineage>
</organism>
<dbReference type="EMBL" id="CP017599">
    <property type="protein sequence ID" value="AOX00163.1"/>
    <property type="molecule type" value="Genomic_DNA"/>
</dbReference>
<evidence type="ECO:0000256" key="1">
    <source>
        <dbReference type="SAM" id="MobiDB-lite"/>
    </source>
</evidence>
<evidence type="ECO:0008006" key="4">
    <source>
        <dbReference type="Google" id="ProtNLM"/>
    </source>
</evidence>
<dbReference type="InterPro" id="IPR014951">
    <property type="entry name" value="DUF1822"/>
</dbReference>
<gene>
    <name evidence="2" type="ORF">BJP34_12510</name>
</gene>
<proteinExistence type="predicted"/>
<dbReference type="OrthoDB" id="440486at2"/>
<sequence length="243" mass="27263">MSHTIIPAGETQKAVPVFRRGSGRQGDAEYTSPYSPFPISPSLFPKDSFRLDSFKLDPSPPQRSKPSKTSSQKVVQLKRWLEDCFDPGWENVNTILQPNLERDFSFRSDSFHQAMQRGLGGNPHERLHQEASTKFHTTAGVKRGKLLGTEIGWGDQQVALLVELHRTESPKMNLSIELHPAGGQDLLPKGLQIMVLDEEGIVVIQVQARETENLKLQVSGEAGEYFTIKLVWNDISITENFLI</sequence>
<name>A0A1D8TRH6_9CYAN</name>
<evidence type="ECO:0000313" key="2">
    <source>
        <dbReference type="EMBL" id="AOX00163.1"/>
    </source>
</evidence>
<dbReference type="STRING" id="1458985.BJP34_12510"/>
<accession>A0A1D8TRH6</accession>
<evidence type="ECO:0000313" key="3">
    <source>
        <dbReference type="Proteomes" id="UP000177870"/>
    </source>
</evidence>
<reference evidence="3" key="1">
    <citation type="submission" date="2016-10" db="EMBL/GenBank/DDBJ databases">
        <title>Comparative genomics uncovers the prolific and rare metabolic potential of the cyanobacterial genus Moorea.</title>
        <authorList>
            <person name="Leao T."/>
            <person name="Castelao G."/>
            <person name="Korobeynikov A."/>
            <person name="Monroe E.A."/>
            <person name="Podell S."/>
            <person name="Glukhov E."/>
            <person name="Allen E."/>
            <person name="Gerwick W.H."/>
            <person name="Gerwick L."/>
        </authorList>
    </citation>
    <scope>NUCLEOTIDE SEQUENCE [LARGE SCALE GENOMIC DNA]</scope>
    <source>
        <strain evidence="3">PAL-8-15-08-1</strain>
    </source>
</reference>
<feature type="region of interest" description="Disordered" evidence="1">
    <location>
        <begin position="1"/>
        <end position="72"/>
    </location>
</feature>
<dbReference type="Proteomes" id="UP000177870">
    <property type="component" value="Chromosome"/>
</dbReference>
<dbReference type="Pfam" id="PF08852">
    <property type="entry name" value="DUF1822"/>
    <property type="match status" value="1"/>
</dbReference>